<dbReference type="Pfam" id="PF07282">
    <property type="entry name" value="Cas12f1-like_TNB"/>
    <property type="match status" value="1"/>
</dbReference>
<feature type="non-terminal residue" evidence="3">
    <location>
        <position position="358"/>
    </location>
</feature>
<dbReference type="NCBIfam" id="NF040570">
    <property type="entry name" value="guided_TnpB"/>
    <property type="match status" value="1"/>
</dbReference>
<organism evidence="3 4">
    <name type="scientific">Thermoproteota archaeon</name>
    <dbReference type="NCBI Taxonomy" id="2056631"/>
    <lineage>
        <taxon>Archaea</taxon>
        <taxon>Thermoproteota</taxon>
    </lineage>
</organism>
<sequence length="358" mass="42548">MSSGNEGLLTLTIKMRVSPEPEYEKELINLIKRYREALNYSIKVIIKNKSLNLGKVHKLLYNILKEKYNLPSKIAIDCYREAIAITKSWFRNPRKGKMPRAKIPRIWLTYKQSYRVKHNYVEILGGFKLKIIGWNRRYDKYPNKDARLLLKDGKFIIEITKHIPKPTKYIPKGVLAVDINEKHIVIGNSYFEYRFETAIERALHYKQLAENLQKKYSLTRYNAWLRRRGIWERVRYFHRKARNIIEDWVKKTSHKIVILAKHYQYAIAREDLTNLIESLRGLPKEHKVALLILSYKRLKHWIDWQCEKHGVPLIIVNPKGTSITCPICNSKLVKNSYRKMICLKCRFEADRDIIAILN</sequence>
<proteinExistence type="predicted"/>
<dbReference type="InterPro" id="IPR010095">
    <property type="entry name" value="Cas12f1-like_TNB"/>
</dbReference>
<feature type="domain" description="Cas12f1-like TNB" evidence="2">
    <location>
        <begin position="295"/>
        <end position="358"/>
    </location>
</feature>
<protein>
    <submittedName>
        <fullName evidence="3">Transposase</fullName>
    </submittedName>
</protein>
<comment type="caution">
    <text evidence="3">The sequence shown here is derived from an EMBL/GenBank/DDBJ whole genome shotgun (WGS) entry which is preliminary data.</text>
</comment>
<accession>A0A520KGJ9</accession>
<dbReference type="AlphaFoldDB" id="A0A520KGJ9"/>
<gene>
    <name evidence="3" type="ORF">EF809_01435</name>
</gene>
<dbReference type="GO" id="GO:0003677">
    <property type="term" value="F:DNA binding"/>
    <property type="evidence" value="ECO:0007669"/>
    <property type="project" value="UniProtKB-KW"/>
</dbReference>
<name>A0A520KGJ9_9CREN</name>
<reference evidence="3 4" key="1">
    <citation type="journal article" date="2019" name="Nat. Microbiol.">
        <title>Wide diversity of methane and short-chain alkane metabolisms in uncultured archaea.</title>
        <authorList>
            <person name="Borrel G."/>
            <person name="Adam P.S."/>
            <person name="McKay L.J."/>
            <person name="Chen L.X."/>
            <person name="Sierra-Garcia I.N."/>
            <person name="Sieber C.M."/>
            <person name="Letourneur Q."/>
            <person name="Ghozlane A."/>
            <person name="Andersen G.L."/>
            <person name="Li W.J."/>
            <person name="Hallam S.J."/>
            <person name="Muyzer G."/>
            <person name="de Oliveira V.M."/>
            <person name="Inskeep W.P."/>
            <person name="Banfield J.F."/>
            <person name="Gribaldo S."/>
        </authorList>
    </citation>
    <scope>NUCLEOTIDE SEQUENCE [LARGE SCALE GENOMIC DNA]</scope>
    <source>
        <strain evidence="3">Verst-YHS</strain>
    </source>
</reference>
<keyword evidence="1" id="KW-0238">DNA-binding</keyword>
<evidence type="ECO:0000259" key="2">
    <source>
        <dbReference type="Pfam" id="PF07282"/>
    </source>
</evidence>
<dbReference type="EMBL" id="RXIH01000011">
    <property type="protein sequence ID" value="RZN57156.1"/>
    <property type="molecule type" value="Genomic_DNA"/>
</dbReference>
<evidence type="ECO:0000313" key="4">
    <source>
        <dbReference type="Proteomes" id="UP000316080"/>
    </source>
</evidence>
<evidence type="ECO:0000256" key="1">
    <source>
        <dbReference type="ARBA" id="ARBA00023125"/>
    </source>
</evidence>
<dbReference type="NCBIfam" id="TIGR01766">
    <property type="entry name" value="IS200/IS605 family accessory protein TnpB-like domain"/>
    <property type="match status" value="1"/>
</dbReference>
<dbReference type="Proteomes" id="UP000316080">
    <property type="component" value="Unassembled WGS sequence"/>
</dbReference>
<evidence type="ECO:0000313" key="3">
    <source>
        <dbReference type="EMBL" id="RZN57156.1"/>
    </source>
</evidence>